<evidence type="ECO:0000256" key="3">
    <source>
        <dbReference type="ARBA" id="ARBA00022806"/>
    </source>
</evidence>
<evidence type="ECO:0000256" key="6">
    <source>
        <dbReference type="SAM" id="MobiDB-lite"/>
    </source>
</evidence>
<evidence type="ECO:0000259" key="7">
    <source>
        <dbReference type="PROSITE" id="PS51198"/>
    </source>
</evidence>
<dbReference type="PANTHER" id="PTHR11070">
    <property type="entry name" value="UVRD / RECB / PCRA DNA HELICASE FAMILY MEMBER"/>
    <property type="match status" value="1"/>
</dbReference>
<evidence type="ECO:0000313" key="9">
    <source>
        <dbReference type="Proteomes" id="UP000238356"/>
    </source>
</evidence>
<protein>
    <recommendedName>
        <fullName evidence="7">UvrD-like helicase ATP-binding domain-containing protein</fullName>
    </recommendedName>
</protein>
<dbReference type="GO" id="GO:0043138">
    <property type="term" value="F:3'-5' DNA helicase activity"/>
    <property type="evidence" value="ECO:0007669"/>
    <property type="project" value="TreeGrafter"/>
</dbReference>
<dbReference type="PANTHER" id="PTHR11070:SF2">
    <property type="entry name" value="ATP-DEPENDENT DNA HELICASE SRS2"/>
    <property type="match status" value="1"/>
</dbReference>
<evidence type="ECO:0000256" key="2">
    <source>
        <dbReference type="ARBA" id="ARBA00022801"/>
    </source>
</evidence>
<evidence type="ECO:0000313" key="8">
    <source>
        <dbReference type="EMBL" id="PPJ24336.1"/>
    </source>
</evidence>
<keyword evidence="1 5" id="KW-0547">Nucleotide-binding</keyword>
<name>A0A2S6A073_9NOCA</name>
<keyword evidence="2 5" id="KW-0378">Hydrolase</keyword>
<feature type="domain" description="UvrD-like helicase ATP-binding" evidence="7">
    <location>
        <begin position="31"/>
        <end position="305"/>
    </location>
</feature>
<gene>
    <name evidence="8" type="ORF">C5F51_26545</name>
</gene>
<feature type="binding site" evidence="5">
    <location>
        <begin position="52"/>
        <end position="59"/>
    </location>
    <ligand>
        <name>ATP</name>
        <dbReference type="ChEBI" id="CHEBI:30616"/>
    </ligand>
</feature>
<dbReference type="SUPFAM" id="SSF52540">
    <property type="entry name" value="P-loop containing nucleoside triphosphate hydrolases"/>
    <property type="match status" value="1"/>
</dbReference>
<feature type="region of interest" description="Disordered" evidence="6">
    <location>
        <begin position="1"/>
        <end position="33"/>
    </location>
</feature>
<feature type="compositionally biased region" description="Basic and acidic residues" evidence="6">
    <location>
        <begin position="19"/>
        <end position="31"/>
    </location>
</feature>
<keyword evidence="9" id="KW-1185">Reference proteome</keyword>
<dbReference type="Gene3D" id="3.40.50.300">
    <property type="entry name" value="P-loop containing nucleotide triphosphate hydrolases"/>
    <property type="match status" value="3"/>
</dbReference>
<sequence>MGDSRRNELAANGTGNHAGHRELSGPMDEKSPSLTVQQRAAVNHDRDMFLLACPGSGKTRTAAARISRLAREGVLVAACSYTNTGVDALRQALFDDHQLVLTPRHFIGTLHGMLLRTVTYPYGHLLYGATPRLLPDDSPRWPDVNVGAGNKPRLLKTSCFRLRPDATLRLANVPYTVGLPPEEILARGSKQAFEHKRKMASQGWLSFDDAMYIAMRVLRSHPAIAAAVAARFDEILIDEAQDTSELQLACLSTILDTDALRSLVLVGDYEQSINAYTGASPTGCSEIAQSKGLERVVLTENHRSSQKICDIAAYFCARQQPDTAVGLDAHHPLAPEILTYPALTPQLAVADFHTRLLELGEDPNNAAILVRTNTLADELNGELPDTRISPRPLKLGSVVTALRTRGTLTKFHIEQIEEIVALAAFGEQVDPITSPDQRAQLRAAALDLVENAPDLDTDLRTWIQKAAKVLTEVSGRLTDTPAKTGGVILRSSVDHAQFHASKVFGTDVPTIQSHTVHDIKGETRDAVLIVLDRKRKNREAQSALWAARLRKFDTPQDEAEEVRIAFVALSRARRYLAVAIPDDTDEQTIDAFLSAGFRTPPWSPL</sequence>
<dbReference type="EMBL" id="PSZD01000020">
    <property type="protein sequence ID" value="PPJ24336.1"/>
    <property type="molecule type" value="Genomic_DNA"/>
</dbReference>
<comment type="caution">
    <text evidence="8">The sequence shown here is derived from an EMBL/GenBank/DDBJ whole genome shotgun (WGS) entry which is preliminary data.</text>
</comment>
<dbReference type="GO" id="GO:0005524">
    <property type="term" value="F:ATP binding"/>
    <property type="evidence" value="ECO:0007669"/>
    <property type="project" value="UniProtKB-UniRule"/>
</dbReference>
<dbReference type="GO" id="GO:0003677">
    <property type="term" value="F:DNA binding"/>
    <property type="evidence" value="ECO:0007669"/>
    <property type="project" value="InterPro"/>
</dbReference>
<evidence type="ECO:0000256" key="5">
    <source>
        <dbReference type="PROSITE-ProRule" id="PRU00560"/>
    </source>
</evidence>
<dbReference type="Proteomes" id="UP000238356">
    <property type="component" value="Unassembled WGS sequence"/>
</dbReference>
<reference evidence="8 9" key="1">
    <citation type="submission" date="2018-02" db="EMBL/GenBank/DDBJ databases">
        <title>8 Nocardia nova and 1 Nocardia cyriacigeorgica strain used for evolution to TMP-SMX.</title>
        <authorList>
            <person name="Mehta H."/>
            <person name="Weng J."/>
            <person name="Shamoo Y."/>
        </authorList>
    </citation>
    <scope>NUCLEOTIDE SEQUENCE [LARGE SCALE GENOMIC DNA]</scope>
    <source>
        <strain evidence="8 9">BAA2227</strain>
    </source>
</reference>
<dbReference type="InterPro" id="IPR014016">
    <property type="entry name" value="UvrD-like_ATP-bd"/>
</dbReference>
<dbReference type="GO" id="GO:0000725">
    <property type="term" value="P:recombinational repair"/>
    <property type="evidence" value="ECO:0007669"/>
    <property type="project" value="TreeGrafter"/>
</dbReference>
<accession>A0A2S6A073</accession>
<dbReference type="InterPro" id="IPR027417">
    <property type="entry name" value="P-loop_NTPase"/>
</dbReference>
<dbReference type="AlphaFoldDB" id="A0A2S6A073"/>
<keyword evidence="4 5" id="KW-0067">ATP-binding</keyword>
<evidence type="ECO:0000256" key="1">
    <source>
        <dbReference type="ARBA" id="ARBA00022741"/>
    </source>
</evidence>
<keyword evidence="3 5" id="KW-0347">Helicase</keyword>
<proteinExistence type="predicted"/>
<dbReference type="PROSITE" id="PS51198">
    <property type="entry name" value="UVRD_HELICASE_ATP_BIND"/>
    <property type="match status" value="1"/>
</dbReference>
<organism evidence="8 9">
    <name type="scientific">Nocardia nova</name>
    <dbReference type="NCBI Taxonomy" id="37330"/>
    <lineage>
        <taxon>Bacteria</taxon>
        <taxon>Bacillati</taxon>
        <taxon>Actinomycetota</taxon>
        <taxon>Actinomycetes</taxon>
        <taxon>Mycobacteriales</taxon>
        <taxon>Nocardiaceae</taxon>
        <taxon>Nocardia</taxon>
    </lineage>
</organism>
<evidence type="ECO:0000256" key="4">
    <source>
        <dbReference type="ARBA" id="ARBA00022840"/>
    </source>
</evidence>
<dbReference type="GO" id="GO:0016787">
    <property type="term" value="F:hydrolase activity"/>
    <property type="evidence" value="ECO:0007669"/>
    <property type="project" value="UniProtKB-UniRule"/>
</dbReference>
<dbReference type="Pfam" id="PF00580">
    <property type="entry name" value="UvrD-helicase"/>
    <property type="match status" value="2"/>
</dbReference>
<dbReference type="InterPro" id="IPR000212">
    <property type="entry name" value="DNA_helicase_UvrD/REP"/>
</dbReference>